<evidence type="ECO:0000256" key="1">
    <source>
        <dbReference type="SAM" id="Phobius"/>
    </source>
</evidence>
<accession>A0A0G1X7X2</accession>
<dbReference type="Pfam" id="PF02368">
    <property type="entry name" value="Big_2"/>
    <property type="match status" value="1"/>
</dbReference>
<proteinExistence type="predicted"/>
<reference evidence="3 4" key="1">
    <citation type="journal article" date="2015" name="Nature">
        <title>rRNA introns, odd ribosomes, and small enigmatic genomes across a large radiation of phyla.</title>
        <authorList>
            <person name="Brown C.T."/>
            <person name="Hug L.A."/>
            <person name="Thomas B.C."/>
            <person name="Sharon I."/>
            <person name="Castelle C.J."/>
            <person name="Singh A."/>
            <person name="Wilkins M.J."/>
            <person name="Williams K.H."/>
            <person name="Banfield J.F."/>
        </authorList>
    </citation>
    <scope>NUCLEOTIDE SEQUENCE [LARGE SCALE GENOMIC DNA]</scope>
</reference>
<dbReference type="InterPro" id="IPR008964">
    <property type="entry name" value="Invasin/intimin_cell_adhesion"/>
</dbReference>
<sequence>MKKQPSIFHKLWGLVEKELEASLAVLVVLGAIFGYSLAGTELVTGDIQIAQTTQSFMIGGRSYSALNFSTKNVAGAYRVRLTPANVSPSDVAQTTAGARGQATGANYVFTLSLDEPFTGSAFAWGEFSRVQINNTLVASPLGAAHLANDNQLVITFVGGETLSRIALVPGTVSDAPAVKPVASLNILPGSATVTVGGEYTFIALPRDNTGITVSNALINWSVDNTSLATINSVTGQLKALKTGQLVVKAVTDGAVASATVTIIPAVVTAPIKTITEKPDTTTSIYPGAPESTIYPGAPENGSVLDKVAGALTAPATGGSTVETKTAVGTALDAFAAEQAKIAQTKNSIYVSQTVLNQILAENTTTATQRFGVKIALGVQQIISDLKEMFSPASDQNVFKKVGLLIVDLFTNPGDSGAAPTGFGGSEVEPQ</sequence>
<feature type="transmembrane region" description="Helical" evidence="1">
    <location>
        <begin position="21"/>
        <end position="38"/>
    </location>
</feature>
<dbReference type="EMBL" id="LCRB01000002">
    <property type="protein sequence ID" value="KKW26930.1"/>
    <property type="molecule type" value="Genomic_DNA"/>
</dbReference>
<keyword evidence="1" id="KW-1133">Transmembrane helix</keyword>
<comment type="caution">
    <text evidence="3">The sequence shown here is derived from an EMBL/GenBank/DDBJ whole genome shotgun (WGS) entry which is preliminary data.</text>
</comment>
<keyword evidence="1" id="KW-0812">Transmembrane</keyword>
<organism evidence="3 4">
    <name type="scientific">candidate division Kazan bacterium GW2011_GWB1_52_7</name>
    <dbReference type="NCBI Taxonomy" id="1620414"/>
    <lineage>
        <taxon>Bacteria</taxon>
        <taxon>Bacteria division Kazan-3B-28</taxon>
    </lineage>
</organism>
<feature type="domain" description="BIG2" evidence="2">
    <location>
        <begin position="180"/>
        <end position="261"/>
    </location>
</feature>
<dbReference type="Gene3D" id="2.60.40.1080">
    <property type="match status" value="1"/>
</dbReference>
<dbReference type="AlphaFoldDB" id="A0A0G1X7X2"/>
<evidence type="ECO:0000313" key="3">
    <source>
        <dbReference type="EMBL" id="KKW26930.1"/>
    </source>
</evidence>
<dbReference type="InterPro" id="IPR003343">
    <property type="entry name" value="Big_2"/>
</dbReference>
<dbReference type="SUPFAM" id="SSF49373">
    <property type="entry name" value="Invasin/intimin cell-adhesion fragments"/>
    <property type="match status" value="1"/>
</dbReference>
<evidence type="ECO:0000313" key="4">
    <source>
        <dbReference type="Proteomes" id="UP000034913"/>
    </source>
</evidence>
<dbReference type="SMART" id="SM00635">
    <property type="entry name" value="BID_2"/>
    <property type="match status" value="1"/>
</dbReference>
<dbReference type="Proteomes" id="UP000034913">
    <property type="component" value="Unassembled WGS sequence"/>
</dbReference>
<gene>
    <name evidence="3" type="ORF">VF00_C0002G0255</name>
</gene>
<evidence type="ECO:0000259" key="2">
    <source>
        <dbReference type="SMART" id="SM00635"/>
    </source>
</evidence>
<keyword evidence="1" id="KW-0472">Membrane</keyword>
<dbReference type="PATRIC" id="fig|1620414.3.peg.494"/>
<name>A0A0G1X7X2_UNCK3</name>
<protein>
    <recommendedName>
        <fullName evidence="2">BIG2 domain-containing protein</fullName>
    </recommendedName>
</protein>